<evidence type="ECO:0000256" key="2">
    <source>
        <dbReference type="ARBA" id="ARBA00022946"/>
    </source>
</evidence>
<evidence type="ECO:0000256" key="1">
    <source>
        <dbReference type="ARBA" id="ARBA00022737"/>
    </source>
</evidence>
<feature type="repeat" description="PPR" evidence="3">
    <location>
        <begin position="218"/>
        <end position="252"/>
    </location>
</feature>
<dbReference type="EMBL" id="GBRH01209939">
    <property type="protein sequence ID" value="JAD87956.1"/>
    <property type="molecule type" value="Transcribed_RNA"/>
</dbReference>
<reference evidence="4" key="2">
    <citation type="journal article" date="2015" name="Data Brief">
        <title>Shoot transcriptome of the giant reed, Arundo donax.</title>
        <authorList>
            <person name="Barrero R.A."/>
            <person name="Guerrero F.D."/>
            <person name="Moolhuijzen P."/>
            <person name="Goolsby J.A."/>
            <person name="Tidwell J."/>
            <person name="Bellgard S.E."/>
            <person name="Bellgard M.I."/>
        </authorList>
    </citation>
    <scope>NUCLEOTIDE SEQUENCE</scope>
    <source>
        <tissue evidence="4">Shoot tissue taken approximately 20 cm above the soil surface</tissue>
    </source>
</reference>
<evidence type="ECO:0000256" key="3">
    <source>
        <dbReference type="PROSITE-ProRule" id="PRU00708"/>
    </source>
</evidence>
<dbReference type="InterPro" id="IPR002885">
    <property type="entry name" value="PPR_rpt"/>
</dbReference>
<reference evidence="4" key="1">
    <citation type="submission" date="2014-09" db="EMBL/GenBank/DDBJ databases">
        <authorList>
            <person name="Magalhaes I.L.F."/>
            <person name="Oliveira U."/>
            <person name="Santos F.R."/>
            <person name="Vidigal T.H.D.A."/>
            <person name="Brescovit A.D."/>
            <person name="Santos A.J."/>
        </authorList>
    </citation>
    <scope>NUCLEOTIDE SEQUENCE</scope>
    <source>
        <tissue evidence="4">Shoot tissue taken approximately 20 cm above the soil surface</tissue>
    </source>
</reference>
<proteinExistence type="predicted"/>
<keyword evidence="2" id="KW-0809">Transit peptide</keyword>
<sequence>MRSAAISLASAATSAPHRRLPPPRGARTLLLRGIASASPEPTDPRPDPDPQLVGAFCRVLSDFRGPRHDLRAALRGFEARLTPAAAGAVLRRCRNLPVPSLRFFLFAAALPGFYHLPDSLLVLANSLAGARLFPLLRSLLPDLPPSALSRDLFPLLFRTNARAGLPDDAVRAFSSMEGFGFPPTVADLHWLLFALSYNCLVEHAEAFFRKLATLFDVSAKTYTILISGWAVIAKPEDARKLFDEMVERGIGPDVPAYNALIDALCRGGDVAPMSQGSRVDGVEERVRGTWVDTNFSSMVRRGYTSSERWYEGVECDPIIFGTMSRDHPFGTIMPMAASAEMDDDGSTK</sequence>
<dbReference type="NCBIfam" id="TIGR00756">
    <property type="entry name" value="PPR"/>
    <property type="match status" value="1"/>
</dbReference>
<dbReference type="PROSITE" id="PS51375">
    <property type="entry name" value="PPR"/>
    <property type="match status" value="1"/>
</dbReference>
<organism evidence="4">
    <name type="scientific">Arundo donax</name>
    <name type="common">Giant reed</name>
    <name type="synonym">Donax arundinaceus</name>
    <dbReference type="NCBI Taxonomy" id="35708"/>
    <lineage>
        <taxon>Eukaryota</taxon>
        <taxon>Viridiplantae</taxon>
        <taxon>Streptophyta</taxon>
        <taxon>Embryophyta</taxon>
        <taxon>Tracheophyta</taxon>
        <taxon>Spermatophyta</taxon>
        <taxon>Magnoliopsida</taxon>
        <taxon>Liliopsida</taxon>
        <taxon>Poales</taxon>
        <taxon>Poaceae</taxon>
        <taxon>PACMAD clade</taxon>
        <taxon>Arundinoideae</taxon>
        <taxon>Arundineae</taxon>
        <taxon>Arundo</taxon>
    </lineage>
</organism>
<dbReference type="AlphaFoldDB" id="A0A0A9DJI1"/>
<dbReference type="PANTHER" id="PTHR47942:SF41">
    <property type="entry name" value="OS05G0548600 PROTEIN"/>
    <property type="match status" value="1"/>
</dbReference>
<dbReference type="Pfam" id="PF13041">
    <property type="entry name" value="PPR_2"/>
    <property type="match status" value="1"/>
</dbReference>
<protein>
    <recommendedName>
        <fullName evidence="5">Pentatricopeptide repeat-containing protein</fullName>
    </recommendedName>
</protein>
<dbReference type="PANTHER" id="PTHR47942">
    <property type="entry name" value="TETRATRICOPEPTIDE REPEAT (TPR)-LIKE SUPERFAMILY PROTEIN-RELATED"/>
    <property type="match status" value="1"/>
</dbReference>
<accession>A0A0A9DJI1</accession>
<keyword evidence="1" id="KW-0677">Repeat</keyword>
<dbReference type="InterPro" id="IPR051222">
    <property type="entry name" value="PPR/CCM1_RNA-binding"/>
</dbReference>
<dbReference type="Gene3D" id="1.25.40.10">
    <property type="entry name" value="Tetratricopeptide repeat domain"/>
    <property type="match status" value="1"/>
</dbReference>
<evidence type="ECO:0000313" key="4">
    <source>
        <dbReference type="EMBL" id="JAD87956.1"/>
    </source>
</evidence>
<name>A0A0A9DJI1_ARUDO</name>
<evidence type="ECO:0008006" key="5">
    <source>
        <dbReference type="Google" id="ProtNLM"/>
    </source>
</evidence>
<dbReference type="InterPro" id="IPR011990">
    <property type="entry name" value="TPR-like_helical_dom_sf"/>
</dbReference>